<protein>
    <recommendedName>
        <fullName evidence="3">Secreted protein</fullName>
    </recommendedName>
</protein>
<dbReference type="EMBL" id="JAPWTJ010003251">
    <property type="protein sequence ID" value="KAJ8959787.1"/>
    <property type="molecule type" value="Genomic_DNA"/>
</dbReference>
<organism evidence="1 2">
    <name type="scientific">Molorchus minor</name>
    <dbReference type="NCBI Taxonomy" id="1323400"/>
    <lineage>
        <taxon>Eukaryota</taxon>
        <taxon>Metazoa</taxon>
        <taxon>Ecdysozoa</taxon>
        <taxon>Arthropoda</taxon>
        <taxon>Hexapoda</taxon>
        <taxon>Insecta</taxon>
        <taxon>Pterygota</taxon>
        <taxon>Neoptera</taxon>
        <taxon>Endopterygota</taxon>
        <taxon>Coleoptera</taxon>
        <taxon>Polyphaga</taxon>
        <taxon>Cucujiformia</taxon>
        <taxon>Chrysomeloidea</taxon>
        <taxon>Cerambycidae</taxon>
        <taxon>Lamiinae</taxon>
        <taxon>Monochamini</taxon>
        <taxon>Molorchus</taxon>
    </lineage>
</organism>
<evidence type="ECO:0000313" key="1">
    <source>
        <dbReference type="EMBL" id="KAJ8959787.1"/>
    </source>
</evidence>
<keyword evidence="2" id="KW-1185">Reference proteome</keyword>
<proteinExistence type="predicted"/>
<dbReference type="Proteomes" id="UP001162164">
    <property type="component" value="Unassembled WGS sequence"/>
</dbReference>
<gene>
    <name evidence="1" type="ORF">NQ317_009501</name>
</gene>
<comment type="caution">
    <text evidence="1">The sequence shown here is derived from an EMBL/GenBank/DDBJ whole genome shotgun (WGS) entry which is preliminary data.</text>
</comment>
<sequence>MKVAVKSGQTVQTVLVVLVVGMSGVRPCDELVNMKIEAIEDMKSLLYIEISKTYKARFFTTIVDEKFLQLYRKYASLRPKEIKDSRFFFS</sequence>
<evidence type="ECO:0008006" key="3">
    <source>
        <dbReference type="Google" id="ProtNLM"/>
    </source>
</evidence>
<reference evidence="1" key="1">
    <citation type="journal article" date="2023" name="Insect Mol. Biol.">
        <title>Genome sequencing provides insights into the evolution of gene families encoding plant cell wall-degrading enzymes in longhorned beetles.</title>
        <authorList>
            <person name="Shin N.R."/>
            <person name="Okamura Y."/>
            <person name="Kirsch R."/>
            <person name="Pauchet Y."/>
        </authorList>
    </citation>
    <scope>NUCLEOTIDE SEQUENCE</scope>
    <source>
        <strain evidence="1">MMC_N1</strain>
    </source>
</reference>
<evidence type="ECO:0000313" key="2">
    <source>
        <dbReference type="Proteomes" id="UP001162164"/>
    </source>
</evidence>
<accession>A0ABQ9IRF6</accession>
<name>A0ABQ9IRF6_9CUCU</name>